<organism evidence="3 4">
    <name type="scientific">Pannus brasiliensis CCIBt3594</name>
    <dbReference type="NCBI Taxonomy" id="1427578"/>
    <lineage>
        <taxon>Bacteria</taxon>
        <taxon>Bacillati</taxon>
        <taxon>Cyanobacteriota</taxon>
        <taxon>Cyanophyceae</taxon>
        <taxon>Oscillatoriophycideae</taxon>
        <taxon>Chroococcales</taxon>
        <taxon>Microcystaceae</taxon>
        <taxon>Pannus</taxon>
    </lineage>
</organism>
<dbReference type="AlphaFoldDB" id="A0AAW9QW82"/>
<keyword evidence="3" id="KW-0378">Hydrolase</keyword>
<protein>
    <submittedName>
        <fullName evidence="3">CPBP family intramembrane glutamic endopeptidase</fullName>
        <ecNumber evidence="3">3.4.-.-</ecNumber>
    </submittedName>
</protein>
<name>A0AAW9QW82_9CHRO</name>
<evidence type="ECO:0000256" key="1">
    <source>
        <dbReference type="SAM" id="Phobius"/>
    </source>
</evidence>
<keyword evidence="4" id="KW-1185">Reference proteome</keyword>
<feature type="transmembrane region" description="Helical" evidence="1">
    <location>
        <begin position="191"/>
        <end position="213"/>
    </location>
</feature>
<dbReference type="Pfam" id="PF02517">
    <property type="entry name" value="Rce1-like"/>
    <property type="match status" value="1"/>
</dbReference>
<comment type="caution">
    <text evidence="3">The sequence shown here is derived from an EMBL/GenBank/DDBJ whole genome shotgun (WGS) entry which is preliminary data.</text>
</comment>
<feature type="transmembrane region" description="Helical" evidence="1">
    <location>
        <begin position="12"/>
        <end position="31"/>
    </location>
</feature>
<evidence type="ECO:0000313" key="3">
    <source>
        <dbReference type="EMBL" id="MEG3437706.1"/>
    </source>
</evidence>
<keyword evidence="1" id="KW-0472">Membrane</keyword>
<dbReference type="GO" id="GO:0080120">
    <property type="term" value="P:CAAX-box protein maturation"/>
    <property type="evidence" value="ECO:0007669"/>
    <property type="project" value="UniProtKB-ARBA"/>
</dbReference>
<dbReference type="EC" id="3.4.-.-" evidence="3"/>
<accession>A0AAW9QW82</accession>
<reference evidence="3 4" key="1">
    <citation type="submission" date="2024-01" db="EMBL/GenBank/DDBJ databases">
        <title>Genomic insights into the taxonomy and metabolism of the cyanobacterium Pannus brasiliensis CCIBt3594.</title>
        <authorList>
            <person name="Machado M."/>
            <person name="Botero N.B."/>
            <person name="Andreote A.P.D."/>
            <person name="Feitosa A.M.T."/>
            <person name="Popin R."/>
            <person name="Sivonen K."/>
            <person name="Fiore M.F."/>
        </authorList>
    </citation>
    <scope>NUCLEOTIDE SEQUENCE [LARGE SCALE GENOMIC DNA]</scope>
    <source>
        <strain evidence="3 4">CCIBt3594</strain>
    </source>
</reference>
<feature type="transmembrane region" description="Helical" evidence="1">
    <location>
        <begin position="83"/>
        <end position="109"/>
    </location>
</feature>
<feature type="transmembrane region" description="Helical" evidence="1">
    <location>
        <begin position="249"/>
        <end position="269"/>
    </location>
</feature>
<feature type="domain" description="CAAX prenyl protease 2/Lysostaphin resistance protein A-like" evidence="2">
    <location>
        <begin position="129"/>
        <end position="220"/>
    </location>
</feature>
<dbReference type="RefSeq" id="WP_332865186.1">
    <property type="nucleotide sequence ID" value="NZ_JBAFSM010000018.1"/>
</dbReference>
<feature type="transmembrane region" description="Helical" evidence="1">
    <location>
        <begin position="121"/>
        <end position="141"/>
    </location>
</feature>
<dbReference type="PANTHER" id="PTHR39430:SF1">
    <property type="entry name" value="PROTEASE"/>
    <property type="match status" value="1"/>
</dbReference>
<proteinExistence type="predicted"/>
<dbReference type="InterPro" id="IPR003675">
    <property type="entry name" value="Rce1/LyrA-like_dom"/>
</dbReference>
<gene>
    <name evidence="3" type="ORF">V0288_11305</name>
</gene>
<dbReference type="EMBL" id="JBAFSM010000018">
    <property type="protein sequence ID" value="MEG3437706.1"/>
    <property type="molecule type" value="Genomic_DNA"/>
</dbReference>
<sequence>MNSLRLTDAPALLKILLFLLFWLICWIPIALPLARRLDWKFLAPVTATQKLPLVASLYAIAPPLLWGTLALEKTSLAEHGLAWGWPLFLSGAIGFFLAALGLAIVFSIESAFGWVIWKPENLGKALSLSLPILLLAVWVGVTEETIFRGLFLDWLEKDSGSAIAAILSSSVFALVHLLWERRETVPQLPGLWLMGMVLVLSRAIDGGSLGLAWGLHAGWVWGLALLDSAGLMGYSDLGSPWLKGFHNNPLAGLAGLLCLFGTGLGLFFLPQ</sequence>
<evidence type="ECO:0000313" key="4">
    <source>
        <dbReference type="Proteomes" id="UP001328733"/>
    </source>
</evidence>
<dbReference type="PANTHER" id="PTHR39430">
    <property type="entry name" value="MEMBRANE-ASSOCIATED PROTEASE-RELATED"/>
    <property type="match status" value="1"/>
</dbReference>
<feature type="transmembrane region" description="Helical" evidence="1">
    <location>
        <begin position="161"/>
        <end position="179"/>
    </location>
</feature>
<evidence type="ECO:0000259" key="2">
    <source>
        <dbReference type="Pfam" id="PF02517"/>
    </source>
</evidence>
<keyword evidence="1" id="KW-1133">Transmembrane helix</keyword>
<keyword evidence="1" id="KW-0812">Transmembrane</keyword>
<dbReference type="GO" id="GO:0004175">
    <property type="term" value="F:endopeptidase activity"/>
    <property type="evidence" value="ECO:0007669"/>
    <property type="project" value="UniProtKB-ARBA"/>
</dbReference>
<dbReference type="Proteomes" id="UP001328733">
    <property type="component" value="Unassembled WGS sequence"/>
</dbReference>